<dbReference type="SMART" id="SM00487">
    <property type="entry name" value="DEXDc"/>
    <property type="match status" value="1"/>
</dbReference>
<dbReference type="InterPro" id="IPR054712">
    <property type="entry name" value="Cas3-like_dom"/>
</dbReference>
<comment type="caution">
    <text evidence="11">The sequence shown here is derived from an EMBL/GenBank/DDBJ whole genome shotgun (WGS) entry which is preliminary data.</text>
</comment>
<dbReference type="Pfam" id="PF22590">
    <property type="entry name" value="Cas3-like_C_2"/>
    <property type="match status" value="1"/>
</dbReference>
<evidence type="ECO:0000256" key="6">
    <source>
        <dbReference type="ARBA" id="ARBA00022801"/>
    </source>
</evidence>
<keyword evidence="4" id="KW-0479">Metal-binding</keyword>
<dbReference type="Gene3D" id="3.40.50.300">
    <property type="entry name" value="P-loop containing nucleotide triphosphate hydrolases"/>
    <property type="match status" value="1"/>
</dbReference>
<dbReference type="PROSITE" id="PS51643">
    <property type="entry name" value="HD_CAS3"/>
    <property type="match status" value="1"/>
</dbReference>
<keyword evidence="6" id="KW-0378">Hydrolase</keyword>
<accession>A0A6N8DPA8</accession>
<dbReference type="NCBIfam" id="TIGR01587">
    <property type="entry name" value="cas3_core"/>
    <property type="match status" value="1"/>
</dbReference>
<dbReference type="Pfam" id="PF18019">
    <property type="entry name" value="Cas3_HD"/>
    <property type="match status" value="1"/>
</dbReference>
<dbReference type="InterPro" id="IPR014001">
    <property type="entry name" value="Helicase_ATP-bd"/>
</dbReference>
<dbReference type="Gene3D" id="1.10.3210.30">
    <property type="match status" value="1"/>
</dbReference>
<dbReference type="GO" id="GO:0051607">
    <property type="term" value="P:defense response to virus"/>
    <property type="evidence" value="ECO:0007669"/>
    <property type="project" value="UniProtKB-KW"/>
</dbReference>
<reference evidence="11 12" key="1">
    <citation type="submission" date="2019-11" db="EMBL/GenBank/DDBJ databases">
        <title>Whole-genome sequence of a Rhodoblastus acidophilus DSM 142.</title>
        <authorList>
            <person name="Kyndt J.A."/>
            <person name="Meyer T.E."/>
        </authorList>
    </citation>
    <scope>NUCLEOTIDE SEQUENCE [LARGE SCALE GENOMIC DNA]</scope>
    <source>
        <strain evidence="11 12">DSM 142</strain>
    </source>
</reference>
<keyword evidence="3" id="KW-0540">Nuclease</keyword>
<gene>
    <name evidence="11" type="primary">cas3</name>
    <name evidence="11" type="ORF">GJ654_11850</name>
</gene>
<dbReference type="Proteomes" id="UP000439113">
    <property type="component" value="Unassembled WGS sequence"/>
</dbReference>
<sequence>MADVAACFEFLCAQPVIRAKMECAAGGRLTETAVARLAVVAFLHDCGKLHPGFQAKAWPSNRCGVSLHGHVAEGAAIFSEWTLAPLARSLQLDALLSWGVDTNLLYASLAHHGRPLAPLSRAGEEWEPVAGYDAMAASAEIGEMMRDWFPAAFAPNASSLPATPDFHHLFCGLVALSDWLGSDRRNFAFVDVLDPAYMTKARDLARKALIGVGLDTRSFHAVAHGRARFEVLTGLREPRPQQRLAAEHPLDDPLVILEAETGAGKTEAALWRFARLFEAGLVDSLYFALPTRAAAIQIHGRVNRAMARLFGASAPEAVLAVPGYIKAGDAPGQSLPDWQVRWDDNPDEEKRLSRWAAESAKRSLAATIAVGTVDQAMLAALQVKHAHLRAAALSRSFLVIDEVHASDRYMTEVQGHLLDMHLRRGGHAMLMSATLGSIARVRWLKGNTPDFAQAVAAPYPAIWSKKAASPHGVDGSQREKTVTMDLTPTMAPAEAARLAIAAAEQGARVLVIRNTVTAAVATFSAVRAAEQDGLLFQVGGGPALHHSRFAPEDRALLDKAVESALSPDATQRAKGGVIVIGTQTLEQSLDIDADLLISDLCPVDVLLQRIGRLHRHTLARPKGFEHARCIVLMPKNGLEPLLKPAFENGLGKFRDGGGVYRDLSILELTRRLVEARSQWTIPTMNRWLVESATHTEKTDALHAELGAAWARYSNEVYGVNVADAGAARRVVLPATEPFTEVKFVSDEEKIRTRLGGEGVRLEFAPIEGPFGQAIGSVTLPEHWSRGIDASAPVAEATEGGLRICAGERGFFYSRSGLAKD</sequence>
<organism evidence="11 12">
    <name type="scientific">Rhodoblastus acidophilus</name>
    <name type="common">Rhodopseudomonas acidophila</name>
    <dbReference type="NCBI Taxonomy" id="1074"/>
    <lineage>
        <taxon>Bacteria</taxon>
        <taxon>Pseudomonadati</taxon>
        <taxon>Pseudomonadota</taxon>
        <taxon>Alphaproteobacteria</taxon>
        <taxon>Hyphomicrobiales</taxon>
        <taxon>Rhodoblastaceae</taxon>
        <taxon>Rhodoblastus</taxon>
    </lineage>
</organism>
<name>A0A6N8DPA8_RHOAC</name>
<dbReference type="InterPro" id="IPR027417">
    <property type="entry name" value="P-loop_NTPase"/>
</dbReference>
<dbReference type="GO" id="GO:0005524">
    <property type="term" value="F:ATP binding"/>
    <property type="evidence" value="ECO:0007669"/>
    <property type="project" value="UniProtKB-KW"/>
</dbReference>
<dbReference type="EMBL" id="WNKS01000009">
    <property type="protein sequence ID" value="MTV31686.1"/>
    <property type="molecule type" value="Genomic_DNA"/>
</dbReference>
<dbReference type="InterPro" id="IPR011545">
    <property type="entry name" value="DEAD/DEAH_box_helicase_dom"/>
</dbReference>
<dbReference type="CDD" id="cd09641">
    <property type="entry name" value="Cas3''_I"/>
    <property type="match status" value="1"/>
</dbReference>
<dbReference type="GO" id="GO:0016787">
    <property type="term" value="F:hydrolase activity"/>
    <property type="evidence" value="ECO:0007669"/>
    <property type="project" value="UniProtKB-KW"/>
</dbReference>
<evidence type="ECO:0000259" key="10">
    <source>
        <dbReference type="PROSITE" id="PS51643"/>
    </source>
</evidence>
<dbReference type="InterPro" id="IPR006474">
    <property type="entry name" value="Helicase_Cas3_CRISPR-ass_core"/>
</dbReference>
<dbReference type="GO" id="GO:0003723">
    <property type="term" value="F:RNA binding"/>
    <property type="evidence" value="ECO:0007669"/>
    <property type="project" value="TreeGrafter"/>
</dbReference>
<keyword evidence="7" id="KW-0347">Helicase</keyword>
<dbReference type="PANTHER" id="PTHR47963">
    <property type="entry name" value="DEAD-BOX ATP-DEPENDENT RNA HELICASE 47, MITOCHONDRIAL"/>
    <property type="match status" value="1"/>
</dbReference>
<dbReference type="InterPro" id="IPR050547">
    <property type="entry name" value="DEAD_box_RNA_helicases"/>
</dbReference>
<dbReference type="OrthoDB" id="9810236at2"/>
<evidence type="ECO:0000256" key="4">
    <source>
        <dbReference type="ARBA" id="ARBA00022723"/>
    </source>
</evidence>
<dbReference type="GO" id="GO:0004518">
    <property type="term" value="F:nuclease activity"/>
    <property type="evidence" value="ECO:0007669"/>
    <property type="project" value="UniProtKB-KW"/>
</dbReference>
<proteinExistence type="inferred from homology"/>
<evidence type="ECO:0000256" key="8">
    <source>
        <dbReference type="ARBA" id="ARBA00022840"/>
    </source>
</evidence>
<dbReference type="Pfam" id="PF00270">
    <property type="entry name" value="DEAD"/>
    <property type="match status" value="1"/>
</dbReference>
<evidence type="ECO:0000256" key="3">
    <source>
        <dbReference type="ARBA" id="ARBA00022722"/>
    </source>
</evidence>
<dbReference type="InterPro" id="IPR038257">
    <property type="entry name" value="CRISPR-assoc_Cas3_HD_sf"/>
</dbReference>
<evidence type="ECO:0000256" key="1">
    <source>
        <dbReference type="ARBA" id="ARBA00006847"/>
    </source>
</evidence>
<protein>
    <submittedName>
        <fullName evidence="11">CRISPR-associated helicase Cas3</fullName>
    </submittedName>
</protein>
<dbReference type="SUPFAM" id="SSF52540">
    <property type="entry name" value="P-loop containing nucleoside triphosphate hydrolases"/>
    <property type="match status" value="1"/>
</dbReference>
<dbReference type="GO" id="GO:0046872">
    <property type="term" value="F:metal ion binding"/>
    <property type="evidence" value="ECO:0007669"/>
    <property type="project" value="UniProtKB-KW"/>
</dbReference>
<keyword evidence="9" id="KW-0051">Antiviral defense</keyword>
<evidence type="ECO:0000256" key="2">
    <source>
        <dbReference type="ARBA" id="ARBA00009046"/>
    </source>
</evidence>
<comment type="similarity">
    <text evidence="2">In the central section; belongs to the CRISPR-associated helicase Cas3 family.</text>
</comment>
<evidence type="ECO:0000256" key="7">
    <source>
        <dbReference type="ARBA" id="ARBA00022806"/>
    </source>
</evidence>
<keyword evidence="8" id="KW-0067">ATP-binding</keyword>
<evidence type="ECO:0000313" key="12">
    <source>
        <dbReference type="Proteomes" id="UP000439113"/>
    </source>
</evidence>
<evidence type="ECO:0000313" key="11">
    <source>
        <dbReference type="EMBL" id="MTV31686.1"/>
    </source>
</evidence>
<dbReference type="AlphaFoldDB" id="A0A6N8DPA8"/>
<evidence type="ECO:0000256" key="9">
    <source>
        <dbReference type="ARBA" id="ARBA00023118"/>
    </source>
</evidence>
<evidence type="ECO:0000256" key="5">
    <source>
        <dbReference type="ARBA" id="ARBA00022741"/>
    </source>
</evidence>
<dbReference type="NCBIfam" id="TIGR01596">
    <property type="entry name" value="cas3_HD"/>
    <property type="match status" value="1"/>
</dbReference>
<feature type="domain" description="HD Cas3-type" evidence="10">
    <location>
        <begin position="1"/>
        <end position="180"/>
    </location>
</feature>
<comment type="similarity">
    <text evidence="1">In the N-terminal section; belongs to the CRISPR-associated nuclease Cas3-HD family.</text>
</comment>
<dbReference type="PANTHER" id="PTHR47963:SF9">
    <property type="entry name" value="CRISPR-ASSOCIATED ENDONUCLEASE_HELICASE CAS3"/>
    <property type="match status" value="1"/>
</dbReference>
<keyword evidence="5" id="KW-0547">Nucleotide-binding</keyword>
<dbReference type="InterPro" id="IPR006483">
    <property type="entry name" value="CRISPR-assoc_Cas3_HD"/>
</dbReference>
<dbReference type="RefSeq" id="WP_155446369.1">
    <property type="nucleotide sequence ID" value="NZ_JAOQNR010000008.1"/>
</dbReference>
<dbReference type="GO" id="GO:0003724">
    <property type="term" value="F:RNA helicase activity"/>
    <property type="evidence" value="ECO:0007669"/>
    <property type="project" value="TreeGrafter"/>
</dbReference>